<evidence type="ECO:0000256" key="2">
    <source>
        <dbReference type="SAM" id="MobiDB-lite"/>
    </source>
</evidence>
<evidence type="ECO:0000313" key="3">
    <source>
        <dbReference type="EMBL" id="EMS51829.1"/>
    </source>
</evidence>
<protein>
    <submittedName>
        <fullName evidence="3">Uncharacterized protein</fullName>
    </submittedName>
</protein>
<sequence>MAATAGESCFDIMQDPRGMGREDFSASKSQKRKVVYRPLPSVQIKTEPELLRRDIPHSLANTQKPPKRSFRSEPRPPTPQSDRGTPDSLPDSGPADEYRALRRKYMMLEEENYTLDAQLGMAEEEAKTLEDEKFALLDQLVVLEGLVEPSQLQPQRRL</sequence>
<feature type="region of interest" description="Disordered" evidence="2">
    <location>
        <begin position="1"/>
        <end position="97"/>
    </location>
</feature>
<gene>
    <name evidence="3" type="ORF">TRIUR3_06421</name>
</gene>
<reference evidence="3" key="1">
    <citation type="journal article" date="2013" name="Nature">
        <title>Draft genome of the wheat A-genome progenitor Triticum urartu.</title>
        <authorList>
            <person name="Ling H.Q."/>
            <person name="Zhao S."/>
            <person name="Liu D."/>
            <person name="Wang J."/>
            <person name="Sun H."/>
            <person name="Zhang C."/>
            <person name="Fan H."/>
            <person name="Li D."/>
            <person name="Dong L."/>
            <person name="Tao Y."/>
            <person name="Gao C."/>
            <person name="Wu H."/>
            <person name="Li Y."/>
            <person name="Cui Y."/>
            <person name="Guo X."/>
            <person name="Zheng S."/>
            <person name="Wang B."/>
            <person name="Yu K."/>
            <person name="Liang Q."/>
            <person name="Yang W."/>
            <person name="Lou X."/>
            <person name="Chen J."/>
            <person name="Feng M."/>
            <person name="Jian J."/>
            <person name="Zhang X."/>
            <person name="Luo G."/>
            <person name="Jiang Y."/>
            <person name="Liu J."/>
            <person name="Wang Z."/>
            <person name="Sha Y."/>
            <person name="Zhang B."/>
            <person name="Wu H."/>
            <person name="Tang D."/>
            <person name="Shen Q."/>
            <person name="Xue P."/>
            <person name="Zou S."/>
            <person name="Wang X."/>
            <person name="Liu X."/>
            <person name="Wang F."/>
            <person name="Yang Y."/>
            <person name="An X."/>
            <person name="Dong Z."/>
            <person name="Zhang K."/>
            <person name="Zhang X."/>
            <person name="Luo M.C."/>
            <person name="Dvorak J."/>
            <person name="Tong Y."/>
            <person name="Wang J."/>
            <person name="Yang H."/>
            <person name="Li Z."/>
            <person name="Wang D."/>
            <person name="Zhang A."/>
            <person name="Wang J."/>
        </authorList>
    </citation>
    <scope>NUCLEOTIDE SEQUENCE</scope>
</reference>
<proteinExistence type="predicted"/>
<dbReference type="AlphaFoldDB" id="M7ZUM6"/>
<accession>M7ZUM6</accession>
<dbReference type="eggNOG" id="ENOG502S33E">
    <property type="taxonomic scope" value="Eukaryota"/>
</dbReference>
<organism evidence="3">
    <name type="scientific">Triticum urartu</name>
    <name type="common">Red wild einkorn</name>
    <name type="synonym">Crithodium urartu</name>
    <dbReference type="NCBI Taxonomy" id="4572"/>
    <lineage>
        <taxon>Eukaryota</taxon>
        <taxon>Viridiplantae</taxon>
        <taxon>Streptophyta</taxon>
        <taxon>Embryophyta</taxon>
        <taxon>Tracheophyta</taxon>
        <taxon>Spermatophyta</taxon>
        <taxon>Magnoliopsida</taxon>
        <taxon>Liliopsida</taxon>
        <taxon>Poales</taxon>
        <taxon>Poaceae</taxon>
        <taxon>BOP clade</taxon>
        <taxon>Pooideae</taxon>
        <taxon>Triticodae</taxon>
        <taxon>Triticeae</taxon>
        <taxon>Triticinae</taxon>
        <taxon>Triticum</taxon>
    </lineage>
</organism>
<dbReference type="EMBL" id="KD214796">
    <property type="protein sequence ID" value="EMS51829.1"/>
    <property type="molecule type" value="Genomic_DNA"/>
</dbReference>
<feature type="compositionally biased region" description="Basic and acidic residues" evidence="2">
    <location>
        <begin position="46"/>
        <end position="56"/>
    </location>
</feature>
<dbReference type="PANTHER" id="PTHR37740:SF1">
    <property type="entry name" value="OS02G0193500 PROTEIN"/>
    <property type="match status" value="1"/>
</dbReference>
<dbReference type="OMA" id="LMDPSEM"/>
<name>M7ZUM6_TRIUA</name>
<dbReference type="PANTHER" id="PTHR37740">
    <property type="entry name" value="OS02G0193500 PROTEIN"/>
    <property type="match status" value="1"/>
</dbReference>
<evidence type="ECO:0000256" key="1">
    <source>
        <dbReference type="SAM" id="Coils"/>
    </source>
</evidence>
<keyword evidence="1" id="KW-0175">Coiled coil</keyword>
<feature type="coiled-coil region" evidence="1">
    <location>
        <begin position="112"/>
        <end position="139"/>
    </location>
</feature>
<dbReference type="STRING" id="4572.M7ZUM6"/>